<dbReference type="GeneID" id="25399507"/>
<reference evidence="2 3" key="1">
    <citation type="submission" date="2013-12" db="EMBL/GenBank/DDBJ databases">
        <title>The complete genome sequence of Methanobacterium sp. BRM9.</title>
        <authorList>
            <consortium name="Pastoral Greenhouse Gas Research Consortium"/>
            <person name="Kelly W.J."/>
            <person name="Leahy S.C."/>
            <person name="Perry R."/>
            <person name="Li D."/>
            <person name="Altermann E."/>
            <person name="Lambie S.C."/>
            <person name="Attwood G.T."/>
        </authorList>
    </citation>
    <scope>NUCLEOTIDE SEQUENCE [LARGE SCALE GENOMIC DNA]</scope>
    <source>
        <strain evidence="2 3">BRM9</strain>
    </source>
</reference>
<keyword evidence="1" id="KW-0812">Transmembrane</keyword>
<name>A0A089Z9V1_METFO</name>
<accession>A0A089Z9V1</accession>
<evidence type="ECO:0000256" key="1">
    <source>
        <dbReference type="SAM" id="Phobius"/>
    </source>
</evidence>
<sequence length="132" mass="14519">MFLRETVIVGSILTIIFSFIIEFIFGIIGIKLWELSILIGFLLAGIYVGYNVGGNILKYGATAGMLTGIIGSFFIGLVSITLYWFKYGNMPSPASLIVFFIIRAAVYGITTSIGSIIGVIIKSRKSRKYYHS</sequence>
<feature type="transmembrane region" description="Helical" evidence="1">
    <location>
        <begin position="7"/>
        <end position="29"/>
    </location>
</feature>
<organism evidence="2 3">
    <name type="scientific">Methanobacterium formicicum</name>
    <dbReference type="NCBI Taxonomy" id="2162"/>
    <lineage>
        <taxon>Archaea</taxon>
        <taxon>Methanobacteriati</taxon>
        <taxon>Methanobacteriota</taxon>
        <taxon>Methanomada group</taxon>
        <taxon>Methanobacteria</taxon>
        <taxon>Methanobacteriales</taxon>
        <taxon>Methanobacteriaceae</taxon>
        <taxon>Methanobacterium</taxon>
    </lineage>
</organism>
<proteinExistence type="predicted"/>
<keyword evidence="1" id="KW-1133">Transmembrane helix</keyword>
<protein>
    <recommendedName>
        <fullName evidence="4">DUF5518 domain-containing protein</fullName>
    </recommendedName>
</protein>
<gene>
    <name evidence="2" type="ORF">BRM9_0761</name>
</gene>
<keyword evidence="1" id="KW-0472">Membrane</keyword>
<dbReference type="Proteomes" id="UP000029661">
    <property type="component" value="Chromosome"/>
</dbReference>
<feature type="transmembrane region" description="Helical" evidence="1">
    <location>
        <begin position="35"/>
        <end position="53"/>
    </location>
</feature>
<dbReference type="AlphaFoldDB" id="A0A089Z9V1"/>
<dbReference type="RefSeq" id="WP_052399956.1">
    <property type="nucleotide sequence ID" value="NZ_CP006933.1"/>
</dbReference>
<evidence type="ECO:0000313" key="3">
    <source>
        <dbReference type="Proteomes" id="UP000029661"/>
    </source>
</evidence>
<evidence type="ECO:0000313" key="2">
    <source>
        <dbReference type="EMBL" id="AIS31581.1"/>
    </source>
</evidence>
<dbReference type="Pfam" id="PF17647">
    <property type="entry name" value="DUF5518"/>
    <property type="match status" value="1"/>
</dbReference>
<feature type="transmembrane region" description="Helical" evidence="1">
    <location>
        <begin position="97"/>
        <end position="121"/>
    </location>
</feature>
<dbReference type="KEGG" id="mfc:BRM9_0761"/>
<dbReference type="EMBL" id="CP006933">
    <property type="protein sequence ID" value="AIS31581.1"/>
    <property type="molecule type" value="Genomic_DNA"/>
</dbReference>
<evidence type="ECO:0008006" key="4">
    <source>
        <dbReference type="Google" id="ProtNLM"/>
    </source>
</evidence>
<feature type="transmembrane region" description="Helical" evidence="1">
    <location>
        <begin position="65"/>
        <end position="85"/>
    </location>
</feature>
<dbReference type="InterPro" id="IPR040493">
    <property type="entry name" value="DUF5518"/>
</dbReference>